<feature type="domain" description="Lipid A biosynthesis N-terminal" evidence="2">
    <location>
        <begin position="21"/>
        <end position="92"/>
    </location>
</feature>
<evidence type="ECO:0000259" key="2">
    <source>
        <dbReference type="SMART" id="SM01259"/>
    </source>
</evidence>
<protein>
    <recommendedName>
        <fullName evidence="2">Lipid A biosynthesis N-terminal domain-containing protein</fullName>
    </recommendedName>
</protein>
<dbReference type="Proteomes" id="UP000176815">
    <property type="component" value="Unassembled WGS sequence"/>
</dbReference>
<feature type="transmembrane region" description="Helical" evidence="1">
    <location>
        <begin position="17"/>
        <end position="35"/>
    </location>
</feature>
<gene>
    <name evidence="3" type="ORF">A2619_03085</name>
</gene>
<comment type="caution">
    <text evidence="3">The sequence shown here is derived from an EMBL/GenBank/DDBJ whole genome shotgun (WGS) entry which is preliminary data.</text>
</comment>
<keyword evidence="1" id="KW-0812">Transmembrane</keyword>
<dbReference type="GO" id="GO:0008915">
    <property type="term" value="F:lipid-A-disaccharide synthase activity"/>
    <property type="evidence" value="ECO:0007669"/>
    <property type="project" value="InterPro"/>
</dbReference>
<feature type="transmembrane region" description="Helical" evidence="1">
    <location>
        <begin position="73"/>
        <end position="91"/>
    </location>
</feature>
<keyword evidence="1" id="KW-0472">Membrane</keyword>
<organism evidence="3 4">
    <name type="scientific">candidate division WWE3 bacterium RIFOXYD1_FULL_39_9</name>
    <dbReference type="NCBI Taxonomy" id="1802649"/>
    <lineage>
        <taxon>Bacteria</taxon>
        <taxon>Katanobacteria</taxon>
    </lineage>
</organism>
<dbReference type="EMBL" id="MEWG01000008">
    <property type="protein sequence ID" value="OGC78039.1"/>
    <property type="molecule type" value="Genomic_DNA"/>
</dbReference>
<dbReference type="GO" id="GO:0016020">
    <property type="term" value="C:membrane"/>
    <property type="evidence" value="ECO:0007669"/>
    <property type="project" value="GOC"/>
</dbReference>
<dbReference type="AlphaFoldDB" id="A0A1F4X8R5"/>
<dbReference type="SMART" id="SM01259">
    <property type="entry name" value="LAB_N"/>
    <property type="match status" value="1"/>
</dbReference>
<dbReference type="Pfam" id="PF07578">
    <property type="entry name" value="LAB_N"/>
    <property type="match status" value="1"/>
</dbReference>
<dbReference type="Gene3D" id="1.20.1280.290">
    <property type="match status" value="1"/>
</dbReference>
<reference evidence="3 4" key="1">
    <citation type="journal article" date="2016" name="Nat. Commun.">
        <title>Thousands of microbial genomes shed light on interconnected biogeochemical processes in an aquifer system.</title>
        <authorList>
            <person name="Anantharaman K."/>
            <person name="Brown C.T."/>
            <person name="Hug L.A."/>
            <person name="Sharon I."/>
            <person name="Castelle C.J."/>
            <person name="Probst A.J."/>
            <person name="Thomas B.C."/>
            <person name="Singh A."/>
            <person name="Wilkins M.J."/>
            <person name="Karaoz U."/>
            <person name="Brodie E.L."/>
            <person name="Williams K.H."/>
            <person name="Hubbard S.S."/>
            <person name="Banfield J.F."/>
        </authorList>
    </citation>
    <scope>NUCLEOTIDE SEQUENCE [LARGE SCALE GENOMIC DNA]</scope>
</reference>
<dbReference type="GO" id="GO:0009245">
    <property type="term" value="P:lipid A biosynthetic process"/>
    <property type="evidence" value="ECO:0007669"/>
    <property type="project" value="InterPro"/>
</dbReference>
<evidence type="ECO:0000313" key="4">
    <source>
        <dbReference type="Proteomes" id="UP000176815"/>
    </source>
</evidence>
<name>A0A1F4X8R5_UNCKA</name>
<keyword evidence="1" id="KW-1133">Transmembrane helix</keyword>
<feature type="transmembrane region" description="Helical" evidence="1">
    <location>
        <begin position="47"/>
        <end position="67"/>
    </location>
</feature>
<sequence length="106" mass="12247">MLISIDMADFIKMILDPWVLFGFTAQFVFFLRFVVQWWVSEKKKQSVIPVAFWYLSIAGSLMILVYSIKQQDIVFTTASVLNTMIYLRNLALIDANKKAQAQTSTQ</sequence>
<dbReference type="InterPro" id="IPR011499">
    <property type="entry name" value="Lipid_A_biosynth_N"/>
</dbReference>
<evidence type="ECO:0000313" key="3">
    <source>
        <dbReference type="EMBL" id="OGC78039.1"/>
    </source>
</evidence>
<proteinExistence type="predicted"/>
<accession>A0A1F4X8R5</accession>
<evidence type="ECO:0000256" key="1">
    <source>
        <dbReference type="SAM" id="Phobius"/>
    </source>
</evidence>